<dbReference type="RefSeq" id="WP_089058453.1">
    <property type="nucleotide sequence ID" value="NZ_MUHD01000024.1"/>
</dbReference>
<evidence type="ECO:0000313" key="2">
    <source>
        <dbReference type="Proteomes" id="UP000198381"/>
    </source>
</evidence>
<comment type="caution">
    <text evidence="1">The sequence shown here is derived from an EMBL/GenBank/DDBJ whole genome shotgun (WGS) entry which is preliminary data.</text>
</comment>
<evidence type="ECO:0000313" key="1">
    <source>
        <dbReference type="EMBL" id="OXB06632.1"/>
    </source>
</evidence>
<dbReference type="Proteomes" id="UP000198381">
    <property type="component" value="Unassembled WGS sequence"/>
</dbReference>
<name>A0ABX4CU92_9FLAO</name>
<gene>
    <name evidence="1" type="ORF">B0A81_13110</name>
</gene>
<organism evidence="1 2">
    <name type="scientific">Flavobacterium plurextorum</name>
    <dbReference type="NCBI Taxonomy" id="1114867"/>
    <lineage>
        <taxon>Bacteria</taxon>
        <taxon>Pseudomonadati</taxon>
        <taxon>Bacteroidota</taxon>
        <taxon>Flavobacteriia</taxon>
        <taxon>Flavobacteriales</taxon>
        <taxon>Flavobacteriaceae</taxon>
        <taxon>Flavobacterium</taxon>
    </lineage>
</organism>
<sequence length="74" mass="8503">MSGIGLNSDRIDVKKEDMLSENFKVINSEFQVERKDGTNIIITFNPNKTNAERVLYVTLQAGNRFEQIRVLQSK</sequence>
<dbReference type="EMBL" id="MUHD01000024">
    <property type="protein sequence ID" value="OXB06632.1"/>
    <property type="molecule type" value="Genomic_DNA"/>
</dbReference>
<reference evidence="1 2" key="1">
    <citation type="submission" date="2016-11" db="EMBL/GenBank/DDBJ databases">
        <title>Whole genomes of Flavobacteriaceae.</title>
        <authorList>
            <person name="Stine C."/>
            <person name="Li C."/>
            <person name="Tadesse D."/>
        </authorList>
    </citation>
    <scope>NUCLEOTIDE SEQUENCE [LARGE SCALE GENOMIC DNA]</scope>
    <source>
        <strain evidence="1 2">CCUG 60112</strain>
    </source>
</reference>
<accession>A0ABX4CU92</accession>
<proteinExistence type="predicted"/>
<keyword evidence="2" id="KW-1185">Reference proteome</keyword>
<protein>
    <submittedName>
        <fullName evidence="1">Uncharacterized protein</fullName>
    </submittedName>
</protein>